<dbReference type="InterPro" id="IPR016187">
    <property type="entry name" value="CTDL_fold"/>
</dbReference>
<gene>
    <name evidence="3" type="primary">Klrb1c</name>
    <name evidence="3" type="ORF">PITSOR_R14512</name>
</gene>
<dbReference type="AlphaFoldDB" id="A0A851FNH8"/>
<dbReference type="InterPro" id="IPR016186">
    <property type="entry name" value="C-type_lectin-like/link_sf"/>
</dbReference>
<dbReference type="EMBL" id="WEKX01022765">
    <property type="protein sequence ID" value="NWI94872.1"/>
    <property type="molecule type" value="Genomic_DNA"/>
</dbReference>
<keyword evidence="4" id="KW-1185">Reference proteome</keyword>
<dbReference type="OrthoDB" id="10059571at2759"/>
<dbReference type="InterPro" id="IPR050828">
    <property type="entry name" value="C-type_lectin/matrix_domain"/>
</dbReference>
<feature type="non-terminal residue" evidence="3">
    <location>
        <position position="1"/>
    </location>
</feature>
<dbReference type="Gene3D" id="3.10.100.10">
    <property type="entry name" value="Mannose-Binding Protein A, subunit A"/>
    <property type="match status" value="1"/>
</dbReference>
<evidence type="ECO:0000259" key="2">
    <source>
        <dbReference type="Pfam" id="PF00059"/>
    </source>
</evidence>
<comment type="caution">
    <text evidence="3">The sequence shown here is derived from an EMBL/GenBank/DDBJ whole genome shotgun (WGS) entry which is preliminary data.</text>
</comment>
<comment type="subcellular location">
    <subcellularLocation>
        <location evidence="1">Cell membrane</location>
        <topology evidence="1">Single-pass type II membrane protein</topology>
    </subcellularLocation>
</comment>
<evidence type="ECO:0000313" key="3">
    <source>
        <dbReference type="EMBL" id="NWI94872.1"/>
    </source>
</evidence>
<name>A0A851FNH8_PITSO</name>
<dbReference type="PANTHER" id="PTHR45710">
    <property type="entry name" value="C-TYPE LECTIN DOMAIN-CONTAINING PROTEIN 180"/>
    <property type="match status" value="1"/>
</dbReference>
<feature type="domain" description="C-type lectin" evidence="2">
    <location>
        <begin position="20"/>
        <end position="60"/>
    </location>
</feature>
<dbReference type="Pfam" id="PF00059">
    <property type="entry name" value="Lectin_C"/>
    <property type="match status" value="1"/>
</dbReference>
<feature type="non-terminal residue" evidence="3">
    <location>
        <position position="62"/>
    </location>
</feature>
<reference evidence="3" key="1">
    <citation type="submission" date="2019-10" db="EMBL/GenBank/DDBJ databases">
        <title>Bird 10,000 Genomes (B10K) Project - Family phase.</title>
        <authorList>
            <person name="Zhang G."/>
        </authorList>
    </citation>
    <scope>NUCLEOTIDE SEQUENCE</scope>
    <source>
        <strain evidence="3">B10K-DU-002-53</strain>
        <tissue evidence="3">Muscle</tissue>
    </source>
</reference>
<sequence length="62" mass="7583">CPWDWIWHRGGCYHLSKDWRTWEQSQDRCSELGASLAVLSDEMIKFFYHFSAKEDFWIGLRR</sequence>
<dbReference type="PANTHER" id="PTHR45710:SF8">
    <property type="entry name" value="RERATING FAMILY MEMBER 4"/>
    <property type="match status" value="1"/>
</dbReference>
<protein>
    <submittedName>
        <fullName evidence="3">KLRBC protein</fullName>
    </submittedName>
</protein>
<evidence type="ECO:0000256" key="1">
    <source>
        <dbReference type="ARBA" id="ARBA00004401"/>
    </source>
</evidence>
<dbReference type="Proteomes" id="UP000633448">
    <property type="component" value="Unassembled WGS sequence"/>
</dbReference>
<organism evidence="3 4">
    <name type="scientific">Pitta sordida</name>
    <name type="common">Hooded pitta</name>
    <dbReference type="NCBI Taxonomy" id="9163"/>
    <lineage>
        <taxon>Eukaryota</taxon>
        <taxon>Metazoa</taxon>
        <taxon>Chordata</taxon>
        <taxon>Craniata</taxon>
        <taxon>Vertebrata</taxon>
        <taxon>Euteleostomi</taxon>
        <taxon>Archelosauria</taxon>
        <taxon>Archosauria</taxon>
        <taxon>Dinosauria</taxon>
        <taxon>Saurischia</taxon>
        <taxon>Theropoda</taxon>
        <taxon>Coelurosauria</taxon>
        <taxon>Aves</taxon>
        <taxon>Neognathae</taxon>
        <taxon>Neoaves</taxon>
        <taxon>Telluraves</taxon>
        <taxon>Australaves</taxon>
        <taxon>Passeriformes</taxon>
        <taxon>Pittidae</taxon>
        <taxon>Pitta</taxon>
    </lineage>
</organism>
<proteinExistence type="predicted"/>
<dbReference type="InterPro" id="IPR001304">
    <property type="entry name" value="C-type_lectin-like"/>
</dbReference>
<dbReference type="GO" id="GO:0005886">
    <property type="term" value="C:plasma membrane"/>
    <property type="evidence" value="ECO:0007669"/>
    <property type="project" value="UniProtKB-SubCell"/>
</dbReference>
<dbReference type="SUPFAM" id="SSF56436">
    <property type="entry name" value="C-type lectin-like"/>
    <property type="match status" value="1"/>
</dbReference>
<evidence type="ECO:0000313" key="4">
    <source>
        <dbReference type="Proteomes" id="UP000633448"/>
    </source>
</evidence>
<accession>A0A851FNH8</accession>